<keyword evidence="3 11" id="KW-0963">Cytoplasm</keyword>
<dbReference type="GO" id="GO:0005737">
    <property type="term" value="C:cytoplasm"/>
    <property type="evidence" value="ECO:0007669"/>
    <property type="project" value="UniProtKB-SubCell"/>
</dbReference>
<dbReference type="NCBIfam" id="NF002223">
    <property type="entry name" value="PRK01117.1"/>
    <property type="match status" value="1"/>
</dbReference>
<comment type="cofactor">
    <cofactor evidence="11">
        <name>Mg(2+)</name>
        <dbReference type="ChEBI" id="CHEBI:18420"/>
    </cofactor>
    <text evidence="11">Binds 1 Mg(2+) ion per subunit.</text>
</comment>
<evidence type="ECO:0000256" key="4">
    <source>
        <dbReference type="ARBA" id="ARBA00022598"/>
    </source>
</evidence>
<dbReference type="FunFam" id="1.10.300.10:FF:000002">
    <property type="entry name" value="Adenylosuccinate synthetase, chloroplastic"/>
    <property type="match status" value="1"/>
</dbReference>
<feature type="binding site" evidence="11">
    <location>
        <position position="150"/>
    </location>
    <ligand>
        <name>IMP</name>
        <dbReference type="ChEBI" id="CHEBI:58053"/>
        <note>ligand shared between dimeric partners</note>
    </ligand>
</feature>
<dbReference type="InterPro" id="IPR018220">
    <property type="entry name" value="Adenylosuccin_syn_GTP-bd"/>
</dbReference>
<evidence type="ECO:0000313" key="15">
    <source>
        <dbReference type="Proteomes" id="UP000664132"/>
    </source>
</evidence>
<keyword evidence="7 11" id="KW-0658">Purine biosynthesis</keyword>
<evidence type="ECO:0000256" key="3">
    <source>
        <dbReference type="ARBA" id="ARBA00022490"/>
    </source>
</evidence>
<comment type="function">
    <text evidence="13">Plays an important role in the de novo pathway of purine nucleotide biosynthesis.</text>
</comment>
<evidence type="ECO:0000256" key="10">
    <source>
        <dbReference type="ARBA" id="ARBA00050432"/>
    </source>
</evidence>
<dbReference type="InterPro" id="IPR042109">
    <property type="entry name" value="Adenylosuccinate_synth_dom1"/>
</dbReference>
<dbReference type="NCBIfam" id="TIGR00184">
    <property type="entry name" value="purA"/>
    <property type="match status" value="1"/>
</dbReference>
<protein>
    <recommendedName>
        <fullName evidence="11 13">Adenylosuccinate synthetase</fullName>
        <shortName evidence="11">AMPSase</shortName>
        <shortName evidence="11">AdSS</shortName>
        <ecNumber evidence="11 13">6.3.4.4</ecNumber>
    </recommendedName>
    <alternativeName>
        <fullName evidence="11">IMP--aspartate ligase</fullName>
    </alternativeName>
</protein>
<feature type="binding site" evidence="11">
    <location>
        <begin position="18"/>
        <end position="24"/>
    </location>
    <ligand>
        <name>GTP</name>
        <dbReference type="ChEBI" id="CHEBI:37565"/>
    </ligand>
</feature>
<dbReference type="UniPathway" id="UPA00075">
    <property type="reaction ID" value="UER00335"/>
</dbReference>
<feature type="binding site" evidence="11">
    <location>
        <begin position="44"/>
        <end position="47"/>
    </location>
    <ligand>
        <name>IMP</name>
        <dbReference type="ChEBI" id="CHEBI:58053"/>
    </ligand>
</feature>
<evidence type="ECO:0000256" key="8">
    <source>
        <dbReference type="ARBA" id="ARBA00022842"/>
    </source>
</evidence>
<dbReference type="InterPro" id="IPR033128">
    <property type="entry name" value="Adenylosuccin_syn_Lys_AS"/>
</dbReference>
<comment type="subcellular location">
    <subcellularLocation>
        <location evidence="11">Cytoplasm</location>
    </subcellularLocation>
</comment>
<dbReference type="PANTHER" id="PTHR11846">
    <property type="entry name" value="ADENYLOSUCCINATE SYNTHETASE"/>
    <property type="match status" value="1"/>
</dbReference>
<evidence type="ECO:0000256" key="2">
    <source>
        <dbReference type="ARBA" id="ARBA00011738"/>
    </source>
</evidence>
<feature type="binding site" evidence="11">
    <location>
        <position position="46"/>
    </location>
    <ligand>
        <name>Mg(2+)</name>
        <dbReference type="ChEBI" id="CHEBI:18420"/>
    </ligand>
</feature>
<evidence type="ECO:0000256" key="1">
    <source>
        <dbReference type="ARBA" id="ARBA00003779"/>
    </source>
</evidence>
<feature type="binding site" evidence="11">
    <location>
        <begin position="19"/>
        <end position="22"/>
    </location>
    <ligand>
        <name>IMP</name>
        <dbReference type="ChEBI" id="CHEBI:58053"/>
    </ligand>
</feature>
<feature type="binding site" evidence="11">
    <location>
        <position position="228"/>
    </location>
    <ligand>
        <name>IMP</name>
        <dbReference type="ChEBI" id="CHEBI:58053"/>
    </ligand>
</feature>
<dbReference type="AlphaFoldDB" id="A0A8H7TJ31"/>
<keyword evidence="5 11" id="KW-0479">Metal-binding</keyword>
<feature type="active site" evidence="12">
    <location>
        <position position="147"/>
    </location>
</feature>
<dbReference type="GO" id="GO:0000287">
    <property type="term" value="F:magnesium ion binding"/>
    <property type="evidence" value="ECO:0007669"/>
    <property type="project" value="UniProtKB-UniRule"/>
</dbReference>
<feature type="active site" description="Proton donor" evidence="11">
    <location>
        <position position="47"/>
    </location>
</feature>
<feature type="binding site" evidence="11">
    <location>
        <begin position="46"/>
        <end position="48"/>
    </location>
    <ligand>
        <name>GTP</name>
        <dbReference type="ChEBI" id="CHEBI:37565"/>
    </ligand>
</feature>
<dbReference type="Gene3D" id="1.10.300.10">
    <property type="entry name" value="Adenylosuccinate Synthetase, subunit A, domain 2"/>
    <property type="match status" value="1"/>
</dbReference>
<dbReference type="Pfam" id="PF00709">
    <property type="entry name" value="Adenylsucc_synt"/>
    <property type="match status" value="1"/>
</dbReference>
<feature type="binding site" evidence="11">
    <location>
        <begin position="303"/>
        <end position="309"/>
    </location>
    <ligand>
        <name>substrate</name>
    </ligand>
</feature>
<gene>
    <name evidence="14" type="ORF">IFR04_006301</name>
</gene>
<organism evidence="14 15">
    <name type="scientific">Cadophora malorum</name>
    <dbReference type="NCBI Taxonomy" id="108018"/>
    <lineage>
        <taxon>Eukaryota</taxon>
        <taxon>Fungi</taxon>
        <taxon>Dikarya</taxon>
        <taxon>Ascomycota</taxon>
        <taxon>Pezizomycotina</taxon>
        <taxon>Leotiomycetes</taxon>
        <taxon>Helotiales</taxon>
        <taxon>Ploettnerulaceae</taxon>
        <taxon>Cadophora</taxon>
    </lineage>
</organism>
<evidence type="ECO:0000256" key="13">
    <source>
        <dbReference type="RuleBase" id="RU000520"/>
    </source>
</evidence>
<keyword evidence="4 11" id="KW-0436">Ligase</keyword>
<proteinExistence type="inferred from homology"/>
<dbReference type="PANTHER" id="PTHR11846:SF0">
    <property type="entry name" value="ADENYLOSUCCINATE SYNTHETASE"/>
    <property type="match status" value="1"/>
</dbReference>
<dbReference type="PROSITE" id="PS00513">
    <property type="entry name" value="ADENYLOSUCCIN_SYN_2"/>
    <property type="match status" value="1"/>
</dbReference>
<accession>A0A8H7TJ31</accession>
<comment type="subunit">
    <text evidence="2 11">Homodimer.</text>
</comment>
<dbReference type="CDD" id="cd03108">
    <property type="entry name" value="AdSS"/>
    <property type="match status" value="1"/>
</dbReference>
<dbReference type="Proteomes" id="UP000664132">
    <property type="component" value="Unassembled WGS sequence"/>
</dbReference>
<feature type="binding site" evidence="11">
    <location>
        <position position="19"/>
    </location>
    <ligand>
        <name>Mg(2+)</name>
        <dbReference type="ChEBI" id="CHEBI:18420"/>
    </ligand>
</feature>
<dbReference type="PROSITE" id="PS01266">
    <property type="entry name" value="ADENYLOSUCCIN_SYN_1"/>
    <property type="match status" value="1"/>
</dbReference>
<dbReference type="Gene3D" id="3.90.170.10">
    <property type="entry name" value="Adenylosuccinate Synthetase, subunit A, domain 3"/>
    <property type="match status" value="1"/>
</dbReference>
<comment type="catalytic activity">
    <reaction evidence="10 11 13">
        <text>IMP + L-aspartate + GTP = N(6)-(1,2-dicarboxyethyl)-AMP + GDP + phosphate + 2 H(+)</text>
        <dbReference type="Rhea" id="RHEA:15753"/>
        <dbReference type="ChEBI" id="CHEBI:15378"/>
        <dbReference type="ChEBI" id="CHEBI:29991"/>
        <dbReference type="ChEBI" id="CHEBI:37565"/>
        <dbReference type="ChEBI" id="CHEBI:43474"/>
        <dbReference type="ChEBI" id="CHEBI:57567"/>
        <dbReference type="ChEBI" id="CHEBI:58053"/>
        <dbReference type="ChEBI" id="CHEBI:58189"/>
        <dbReference type="EC" id="6.3.4.4"/>
    </reaction>
</comment>
<feature type="binding site" evidence="11">
    <location>
        <begin position="335"/>
        <end position="337"/>
    </location>
    <ligand>
        <name>GTP</name>
        <dbReference type="ChEBI" id="CHEBI:37565"/>
    </ligand>
</feature>
<name>A0A8H7TJ31_9HELO</name>
<feature type="binding site" evidence="11">
    <location>
        <begin position="419"/>
        <end position="421"/>
    </location>
    <ligand>
        <name>GTP</name>
        <dbReference type="ChEBI" id="CHEBI:37565"/>
    </ligand>
</feature>
<comment type="pathway">
    <text evidence="11 13">Purine metabolism; AMP biosynthesis via de novo pathway; AMP from IMP: step 1/2.</text>
</comment>
<feature type="binding site" evidence="11">
    <location>
        <position position="136"/>
    </location>
    <ligand>
        <name>IMP</name>
        <dbReference type="ChEBI" id="CHEBI:58053"/>
    </ligand>
</feature>
<dbReference type="EC" id="6.3.4.4" evidence="11 13"/>
<dbReference type="SUPFAM" id="SSF52540">
    <property type="entry name" value="P-loop containing nucleoside triphosphate hydrolases"/>
    <property type="match status" value="1"/>
</dbReference>
<evidence type="ECO:0000256" key="9">
    <source>
        <dbReference type="ARBA" id="ARBA00023134"/>
    </source>
</evidence>
<keyword evidence="6 11" id="KW-0547">Nucleotide-binding</keyword>
<sequence>MTDSNSNMATIVLGAQWGDEGKGKLVDILCPTVKLCARAQGGNNAGHTIVANGVTYDFHLLPSGLINPDCVNLIGAGVVCHIPAFFKELNDLEAKGLENVRSRIFISDRAQIVFDLHQIVDGLEEVELGGKSVGTTRKGIGPSYSTKAARSGVRISEIFKADSFNERLRKLAAGYKKRYGDLLTYDVEEEISRYNEYREKLAPYVVDQVPFMDSAQKSGAPILIEGANALMLDLDFGTYPYVTSSNTGLGGIFTGLALNPTKISNIFGVVKAYTTRVGGGPFPTEDLEEAGTKLQEIGREFGVTTGRRRRCGWLDLVVVKYSTAINHYTALNVTKLDILDTFPTIKVATAYIDPETGAELESFPADLEVLGRVQPKYVELKGWEKPITGAKSFYDLPKAAREYVEFIEEFVGVKVKYIGTGPGREAMITR</sequence>
<feature type="binding site" evidence="11">
    <location>
        <position position="243"/>
    </location>
    <ligand>
        <name>IMP</name>
        <dbReference type="ChEBI" id="CHEBI:58053"/>
    </ligand>
</feature>
<dbReference type="HAMAP" id="MF_00011">
    <property type="entry name" value="Adenylosucc_synth"/>
    <property type="match status" value="1"/>
</dbReference>
<dbReference type="GO" id="GO:0046040">
    <property type="term" value="P:IMP metabolic process"/>
    <property type="evidence" value="ECO:0007669"/>
    <property type="project" value="TreeGrafter"/>
</dbReference>
<keyword evidence="8 11" id="KW-0460">Magnesium</keyword>
<dbReference type="Gene3D" id="3.40.440.10">
    <property type="entry name" value="Adenylosuccinate Synthetase, subunit A, domain 1"/>
    <property type="match status" value="1"/>
</dbReference>
<evidence type="ECO:0000256" key="6">
    <source>
        <dbReference type="ARBA" id="ARBA00022741"/>
    </source>
</evidence>
<feature type="active site" description="Proton acceptor" evidence="11">
    <location>
        <position position="19"/>
    </location>
</feature>
<dbReference type="InterPro" id="IPR027417">
    <property type="entry name" value="P-loop_NTPase"/>
</dbReference>
<feature type="binding site" evidence="11">
    <location>
        <position position="309"/>
    </location>
    <ligand>
        <name>GTP</name>
        <dbReference type="ChEBI" id="CHEBI:37565"/>
    </ligand>
</feature>
<evidence type="ECO:0000256" key="5">
    <source>
        <dbReference type="ARBA" id="ARBA00022723"/>
    </source>
</evidence>
<dbReference type="FunFam" id="3.90.170.10:FF:000001">
    <property type="entry name" value="Adenylosuccinate synthetase"/>
    <property type="match status" value="1"/>
</dbReference>
<dbReference type="GO" id="GO:0044208">
    <property type="term" value="P:'de novo' AMP biosynthetic process"/>
    <property type="evidence" value="ECO:0007669"/>
    <property type="project" value="UniProtKB-UniRule"/>
</dbReference>
<dbReference type="EMBL" id="JAFJYH010000081">
    <property type="protein sequence ID" value="KAG4420594.1"/>
    <property type="molecule type" value="Genomic_DNA"/>
</dbReference>
<dbReference type="OrthoDB" id="10265645at2759"/>
<dbReference type="InterPro" id="IPR042111">
    <property type="entry name" value="Adenylosuccinate_synth_dom3"/>
</dbReference>
<dbReference type="InterPro" id="IPR042110">
    <property type="entry name" value="Adenylosuccinate_synth_dom2"/>
</dbReference>
<comment type="similarity">
    <text evidence="11 13">Belongs to the adenylosuccinate synthetase family.</text>
</comment>
<evidence type="ECO:0000256" key="12">
    <source>
        <dbReference type="PROSITE-ProRule" id="PRU10134"/>
    </source>
</evidence>
<feature type="binding site" evidence="11">
    <location>
        <position position="307"/>
    </location>
    <ligand>
        <name>IMP</name>
        <dbReference type="ChEBI" id="CHEBI:58053"/>
    </ligand>
</feature>
<dbReference type="SMART" id="SM00788">
    <property type="entry name" value="Adenylsucc_synt"/>
    <property type="match status" value="1"/>
</dbReference>
<comment type="function">
    <text evidence="11">Plays an important role in the de novo pathway and in the salvage pathway of purine nucleotide biosynthesis. Catalyzes the first commited step in the biosynthesis of AMP from IMP.</text>
</comment>
<evidence type="ECO:0000256" key="7">
    <source>
        <dbReference type="ARBA" id="ARBA00022755"/>
    </source>
</evidence>
<comment type="function">
    <text evidence="1">Plays an important role in the de novo pathway and in the salvage pathway of purine nucleotide biosynthesis. Catalyzes the first committed step in the biosynthesis of AMP from IMP.</text>
</comment>
<dbReference type="GO" id="GO:0004019">
    <property type="term" value="F:adenylosuccinate synthase activity"/>
    <property type="evidence" value="ECO:0007669"/>
    <property type="project" value="UniProtKB-UniRule"/>
</dbReference>
<dbReference type="GO" id="GO:0005525">
    <property type="term" value="F:GTP binding"/>
    <property type="evidence" value="ECO:0007669"/>
    <property type="project" value="UniProtKB-UniRule"/>
</dbReference>
<keyword evidence="9 11" id="KW-0342">GTP-binding</keyword>
<reference evidence="14" key="1">
    <citation type="submission" date="2021-02" db="EMBL/GenBank/DDBJ databases">
        <title>Genome sequence Cadophora malorum strain M34.</title>
        <authorList>
            <person name="Stefanovic E."/>
            <person name="Vu D."/>
            <person name="Scully C."/>
            <person name="Dijksterhuis J."/>
            <person name="Roader J."/>
            <person name="Houbraken J."/>
        </authorList>
    </citation>
    <scope>NUCLEOTIDE SEQUENCE</scope>
    <source>
        <strain evidence="14">M34</strain>
    </source>
</reference>
<dbReference type="InterPro" id="IPR001114">
    <property type="entry name" value="Adenylosuccinate_synthetase"/>
</dbReference>
<keyword evidence="15" id="KW-1185">Reference proteome</keyword>
<comment type="caution">
    <text evidence="14">The sequence shown here is derived from an EMBL/GenBank/DDBJ whole genome shotgun (WGS) entry which is preliminary data.</text>
</comment>
<evidence type="ECO:0000313" key="14">
    <source>
        <dbReference type="EMBL" id="KAG4420594.1"/>
    </source>
</evidence>
<evidence type="ECO:0000256" key="11">
    <source>
        <dbReference type="HAMAP-Rule" id="MF_03125"/>
    </source>
</evidence>